<feature type="region of interest" description="Disordered" evidence="5">
    <location>
        <begin position="1010"/>
        <end position="1035"/>
    </location>
</feature>
<dbReference type="PhylomeDB" id="A0A0G4G6R3"/>
<dbReference type="GO" id="GO:0006606">
    <property type="term" value="P:protein import into nucleus"/>
    <property type="evidence" value="ECO:0007669"/>
    <property type="project" value="TreeGrafter"/>
</dbReference>
<dbReference type="InterPro" id="IPR013598">
    <property type="entry name" value="Exportin-1/Importin-b-like"/>
</dbReference>
<evidence type="ECO:0000313" key="8">
    <source>
        <dbReference type="Proteomes" id="UP000041254"/>
    </source>
</evidence>
<gene>
    <name evidence="7" type="ORF">Vbra_3166</name>
</gene>
<comment type="similarity">
    <text evidence="2">Belongs to the importin beta family.</text>
</comment>
<dbReference type="Proteomes" id="UP000041254">
    <property type="component" value="Unassembled WGS sequence"/>
</dbReference>
<dbReference type="Pfam" id="PF03810">
    <property type="entry name" value="IBN_N"/>
    <property type="match status" value="1"/>
</dbReference>
<comment type="subcellular location">
    <subcellularLocation>
        <location evidence="1">Nucleus</location>
    </subcellularLocation>
</comment>
<reference evidence="7 8" key="1">
    <citation type="submission" date="2014-11" db="EMBL/GenBank/DDBJ databases">
        <authorList>
            <person name="Zhu J."/>
            <person name="Qi W."/>
            <person name="Song R."/>
        </authorList>
    </citation>
    <scope>NUCLEOTIDE SEQUENCE [LARGE SCALE GENOMIC DNA]</scope>
</reference>
<feature type="compositionally biased region" description="Basic and acidic residues" evidence="5">
    <location>
        <begin position="1025"/>
        <end position="1035"/>
    </location>
</feature>
<dbReference type="PANTHER" id="PTHR12363:SF33">
    <property type="entry name" value="IMPORTIN-13"/>
    <property type="match status" value="1"/>
</dbReference>
<dbReference type="InterPro" id="IPR011989">
    <property type="entry name" value="ARM-like"/>
</dbReference>
<feature type="compositionally biased region" description="Pro residues" evidence="5">
    <location>
        <begin position="805"/>
        <end position="814"/>
    </location>
</feature>
<dbReference type="InterPro" id="IPR001494">
    <property type="entry name" value="Importin-beta_N"/>
</dbReference>
<keyword evidence="3" id="KW-0813">Transport</keyword>
<protein>
    <recommendedName>
        <fullName evidence="6">Importin N-terminal domain-containing protein</fullName>
    </recommendedName>
</protein>
<dbReference type="GO" id="GO:0031267">
    <property type="term" value="F:small GTPase binding"/>
    <property type="evidence" value="ECO:0007669"/>
    <property type="project" value="InterPro"/>
</dbReference>
<evidence type="ECO:0000256" key="1">
    <source>
        <dbReference type="ARBA" id="ARBA00004123"/>
    </source>
</evidence>
<dbReference type="STRING" id="1169540.A0A0G4G6R3"/>
<dbReference type="SMART" id="SM00913">
    <property type="entry name" value="IBN_N"/>
    <property type="match status" value="1"/>
</dbReference>
<organism evidence="7 8">
    <name type="scientific">Vitrella brassicaformis (strain CCMP3155)</name>
    <dbReference type="NCBI Taxonomy" id="1169540"/>
    <lineage>
        <taxon>Eukaryota</taxon>
        <taxon>Sar</taxon>
        <taxon>Alveolata</taxon>
        <taxon>Colpodellida</taxon>
        <taxon>Vitrellaceae</taxon>
        <taxon>Vitrella</taxon>
    </lineage>
</organism>
<dbReference type="Pfam" id="PF08389">
    <property type="entry name" value="Xpo1"/>
    <property type="match status" value="1"/>
</dbReference>
<dbReference type="InterPro" id="IPR016024">
    <property type="entry name" value="ARM-type_fold"/>
</dbReference>
<dbReference type="GO" id="GO:0005737">
    <property type="term" value="C:cytoplasm"/>
    <property type="evidence" value="ECO:0007669"/>
    <property type="project" value="TreeGrafter"/>
</dbReference>
<evidence type="ECO:0000256" key="4">
    <source>
        <dbReference type="ARBA" id="ARBA00023242"/>
    </source>
</evidence>
<dbReference type="SUPFAM" id="SSF48371">
    <property type="entry name" value="ARM repeat"/>
    <property type="match status" value="1"/>
</dbReference>
<evidence type="ECO:0000259" key="6">
    <source>
        <dbReference type="SMART" id="SM00913"/>
    </source>
</evidence>
<dbReference type="VEuPathDB" id="CryptoDB:Vbra_3166"/>
<dbReference type="GO" id="GO:0005634">
    <property type="term" value="C:nucleus"/>
    <property type="evidence" value="ECO:0007669"/>
    <property type="project" value="UniProtKB-SubCell"/>
</dbReference>
<keyword evidence="8" id="KW-1185">Reference proteome</keyword>
<evidence type="ECO:0000313" key="7">
    <source>
        <dbReference type="EMBL" id="CEM24402.1"/>
    </source>
</evidence>
<feature type="domain" description="Importin N-terminal" evidence="6">
    <location>
        <begin position="36"/>
        <end position="100"/>
    </location>
</feature>
<proteinExistence type="inferred from homology"/>
<evidence type="ECO:0000256" key="2">
    <source>
        <dbReference type="ARBA" id="ARBA00007991"/>
    </source>
</evidence>
<keyword evidence="4" id="KW-0539">Nucleus</keyword>
<sequence>MAAAAAFPPGSFTAASVEQKLMELWQTADESVRKAANTYLMSFQDHPDAWLVAQQLAISHSVEVQYIGLQTLYWKIRRHWSQAGDKQADLSRFLLQFLEQPSRMPQNKSRIRVAHALSAIVVRTVTSQWPTCIQQLLQIGSRDAVLRLQVMRVFASLPEELDASLHTHVADSAAAQALKAHLRSIVDFVASSLEMALQPSLHPSAFTPDMTDEQRTQVVSGLKDAAFVFCSEWAKTLSVPLLEHAALSRQLVRALEVDQGDEGLTDAVRMLLTKAHSYSCMWAGGPTITCPQLLEKPGEGPILRCLLTQLQGLVPRLQQLCGGGGGGGDGGGGGGYRVPNVSEMDGKTERVLCAWARVLAMLCEGYTQLVMDGAHEYLMEALRCFYHIHPRVAENFGEIWSQMKEMSRGNVLSKEELMRFLTQVGVPAVQALIRHCRRDNPMWDGAHEDHILYIEAAQDCIGDIYLMFDSVEQSQGLSFLESVTQEFVRTIQAKDVHGMEVLIYVQDVLIESNPVLSNPTAEFFRALAQVPPSRDCAAAASNLLQKHGHLLSKHGDIVRGCMAYLMQNLPVRPEWVAQTMCDMCMACGHHLLPSLGEFLAVVERTATQYSVKADTLLLAAVVHVVKALPAGEVPQSFARCLQTTTTAFKSLDTPPLSTLGDDAKPIAFRHFHRTWRAVKALAARDNDDSPQNPGSAKAAAGAAHARQTAAAVRGFVQPVWPHFARVCRAVLVLPVHHTHTATVSKAGRKHGKAAQNMLNYELTDGSLMDIALLAAGAVLDALGEQGADMWKDVIDLSVSVISHHPSPPPQPPHPSQQHHTSHQMPNFNALKLITSLVKHSGASRDACMALLSPRLSEIFAIVIRSAQQQGSLTSHSHPALLAAYTPVFELLVVVVTHVAYDSQYSLYASPYFPMLLQLATQALSGSDIELLSWAMQFIVKCASTQQQQNAQQHFAAHFGELVRGIVTNFHNWSRPLSPIYSKLFSVMLEKYNEPFVQGCTQYWQSERARGVTGPHTHPLPTASSRDSRSGGDPLHRRLSDAQLELVVRCMRHLRGPKLKLLLQDLHGIANGSQTADALVNYEAELAAHRPS</sequence>
<name>A0A0G4G6R3_VITBC</name>
<dbReference type="PANTHER" id="PTHR12363">
    <property type="entry name" value="TRANSPORTIN 3 AND IMPORTIN 13"/>
    <property type="match status" value="1"/>
</dbReference>
<feature type="region of interest" description="Disordered" evidence="5">
    <location>
        <begin position="801"/>
        <end position="822"/>
    </location>
</feature>
<evidence type="ECO:0000256" key="5">
    <source>
        <dbReference type="SAM" id="MobiDB-lite"/>
    </source>
</evidence>
<dbReference type="InterPro" id="IPR051345">
    <property type="entry name" value="Importin_beta-like_NTR"/>
</dbReference>
<evidence type="ECO:0000256" key="3">
    <source>
        <dbReference type="ARBA" id="ARBA00022448"/>
    </source>
</evidence>
<dbReference type="Gene3D" id="1.25.10.10">
    <property type="entry name" value="Leucine-rich Repeat Variant"/>
    <property type="match status" value="1"/>
</dbReference>
<dbReference type="EMBL" id="CDMY01000581">
    <property type="protein sequence ID" value="CEM24402.1"/>
    <property type="molecule type" value="Genomic_DNA"/>
</dbReference>
<dbReference type="AlphaFoldDB" id="A0A0G4G6R3"/>
<accession>A0A0G4G6R3</accession>
<dbReference type="InParanoid" id="A0A0G4G6R3"/>